<accession>A0A5K7ZSD1</accession>
<reference evidence="1 2" key="1">
    <citation type="submission" date="2019-11" db="EMBL/GenBank/DDBJ databases">
        <title>Comparative genomics of hydrocarbon-degrading Desulfosarcina strains.</title>
        <authorList>
            <person name="Watanabe M."/>
            <person name="Kojima H."/>
            <person name="Fukui M."/>
        </authorList>
    </citation>
    <scope>NUCLEOTIDE SEQUENCE [LARGE SCALE GENOMIC DNA]</scope>
    <source>
        <strain evidence="1 2">28bB2T</strain>
    </source>
</reference>
<protein>
    <submittedName>
        <fullName evidence="1">Uncharacterized protein</fullName>
    </submittedName>
</protein>
<name>A0A5K7ZSD1_9BACT</name>
<proteinExistence type="predicted"/>
<dbReference type="EMBL" id="AP021876">
    <property type="protein sequence ID" value="BBO83123.1"/>
    <property type="molecule type" value="Genomic_DNA"/>
</dbReference>
<dbReference type="KEGG" id="dov:DSCO28_36890"/>
<dbReference type="AlphaFoldDB" id="A0A5K7ZSD1"/>
<evidence type="ECO:0000313" key="1">
    <source>
        <dbReference type="EMBL" id="BBO83123.1"/>
    </source>
</evidence>
<sequence length="65" mass="7687">MEICDLCMKQSKKIRSGRPHENLLKLDEPRNFYGFKEQDYLCTACKSKFTHSTNKNDLTWTLWSG</sequence>
<dbReference type="Proteomes" id="UP000425960">
    <property type="component" value="Chromosome"/>
</dbReference>
<organism evidence="1 2">
    <name type="scientific">Desulfosarcina ovata subsp. sediminis</name>
    <dbReference type="NCBI Taxonomy" id="885957"/>
    <lineage>
        <taxon>Bacteria</taxon>
        <taxon>Pseudomonadati</taxon>
        <taxon>Thermodesulfobacteriota</taxon>
        <taxon>Desulfobacteria</taxon>
        <taxon>Desulfobacterales</taxon>
        <taxon>Desulfosarcinaceae</taxon>
        <taxon>Desulfosarcina</taxon>
    </lineage>
</organism>
<evidence type="ECO:0000313" key="2">
    <source>
        <dbReference type="Proteomes" id="UP000425960"/>
    </source>
</evidence>
<gene>
    <name evidence="1" type="ORF">DSCO28_36890</name>
</gene>